<dbReference type="SMART" id="SM00256">
    <property type="entry name" value="FBOX"/>
    <property type="match status" value="1"/>
</dbReference>
<accession>A0A2P6P0L4</accession>
<dbReference type="CDD" id="cd09917">
    <property type="entry name" value="F-box_SF"/>
    <property type="match status" value="1"/>
</dbReference>
<comment type="caution">
    <text evidence="2">The sequence shown here is derived from an EMBL/GenBank/DDBJ whole genome shotgun (WGS) entry which is preliminary data.</text>
</comment>
<dbReference type="InterPro" id="IPR036047">
    <property type="entry name" value="F-box-like_dom_sf"/>
</dbReference>
<keyword evidence="3" id="KW-1185">Reference proteome</keyword>
<evidence type="ECO:0000313" key="2">
    <source>
        <dbReference type="EMBL" id="PRP89745.1"/>
    </source>
</evidence>
<dbReference type="EMBL" id="MDYQ01000001">
    <property type="protein sequence ID" value="PRP89745.1"/>
    <property type="molecule type" value="Genomic_DNA"/>
</dbReference>
<dbReference type="Proteomes" id="UP000241769">
    <property type="component" value="Unassembled WGS sequence"/>
</dbReference>
<evidence type="ECO:0000259" key="1">
    <source>
        <dbReference type="PROSITE" id="PS50181"/>
    </source>
</evidence>
<reference evidence="2 3" key="1">
    <citation type="journal article" date="2018" name="Genome Biol. Evol.">
        <title>Multiple Roots of Fruiting Body Formation in Amoebozoa.</title>
        <authorList>
            <person name="Hillmann F."/>
            <person name="Forbes G."/>
            <person name="Novohradska S."/>
            <person name="Ferling I."/>
            <person name="Riege K."/>
            <person name="Groth M."/>
            <person name="Westermann M."/>
            <person name="Marz M."/>
            <person name="Spaller T."/>
            <person name="Winckler T."/>
            <person name="Schaap P."/>
            <person name="Glockner G."/>
        </authorList>
    </citation>
    <scope>NUCLEOTIDE SEQUENCE [LARGE SCALE GENOMIC DNA]</scope>
    <source>
        <strain evidence="2 3">Jena</strain>
    </source>
</reference>
<dbReference type="Gene3D" id="1.20.1280.50">
    <property type="match status" value="1"/>
</dbReference>
<dbReference type="InterPro" id="IPR001810">
    <property type="entry name" value="F-box_dom"/>
</dbReference>
<dbReference type="SUPFAM" id="SSF81383">
    <property type="entry name" value="F-box domain"/>
    <property type="match status" value="1"/>
</dbReference>
<sequence length="227" mass="26638">MFARLPEEIILHILRDLHPLTLLNVSRASRLLRRLTDDVWRYKYKEMGFLCDVKSPMEWKKYFFQACRADPLGSLCRGETLVIELRHELTTTSYDSIEITFGHMVDSLQKENTSQKGLLIHVVYRRENQLKEEFITDAKTPPTISAWKKAIGQLDHFEDPSVETNCGRRVLHVVSVDMTKKSTEVRDRKLMTNTVAYAQQCPMLESRCNYYLEKYKEHMSRTTITTE</sequence>
<dbReference type="PROSITE" id="PS50181">
    <property type="entry name" value="FBOX"/>
    <property type="match status" value="1"/>
</dbReference>
<organism evidence="2 3">
    <name type="scientific">Planoprotostelium fungivorum</name>
    <dbReference type="NCBI Taxonomy" id="1890364"/>
    <lineage>
        <taxon>Eukaryota</taxon>
        <taxon>Amoebozoa</taxon>
        <taxon>Evosea</taxon>
        <taxon>Variosea</taxon>
        <taxon>Cavosteliida</taxon>
        <taxon>Cavosteliaceae</taxon>
        <taxon>Planoprotostelium</taxon>
    </lineage>
</organism>
<dbReference type="AlphaFoldDB" id="A0A2P6P0L4"/>
<proteinExistence type="predicted"/>
<dbReference type="Pfam" id="PF12937">
    <property type="entry name" value="F-box-like"/>
    <property type="match status" value="1"/>
</dbReference>
<feature type="domain" description="F-box" evidence="1">
    <location>
        <begin position="1"/>
        <end position="47"/>
    </location>
</feature>
<evidence type="ECO:0000313" key="3">
    <source>
        <dbReference type="Proteomes" id="UP000241769"/>
    </source>
</evidence>
<gene>
    <name evidence="2" type="ORF">PROFUN_00087</name>
</gene>
<name>A0A2P6P0L4_9EUKA</name>
<protein>
    <recommendedName>
        <fullName evidence="1">F-box domain-containing protein</fullName>
    </recommendedName>
</protein>
<dbReference type="InParanoid" id="A0A2P6P0L4"/>